<dbReference type="Proteomes" id="UP001152759">
    <property type="component" value="Chromosome 2"/>
</dbReference>
<protein>
    <recommendedName>
        <fullName evidence="4">Trafficking protein particle complex subunit 12</fullName>
    </recommendedName>
</protein>
<feature type="compositionally biased region" description="Basic and acidic residues" evidence="1">
    <location>
        <begin position="1"/>
        <end position="12"/>
    </location>
</feature>
<proteinExistence type="predicted"/>
<dbReference type="GO" id="GO:0030008">
    <property type="term" value="C:TRAPP complex"/>
    <property type="evidence" value="ECO:0007669"/>
    <property type="project" value="TreeGrafter"/>
</dbReference>
<evidence type="ECO:0000256" key="1">
    <source>
        <dbReference type="SAM" id="MobiDB-lite"/>
    </source>
</evidence>
<name>A0A9P0A5A3_BEMTA</name>
<dbReference type="Pfam" id="PF14559">
    <property type="entry name" value="TPR_19"/>
    <property type="match status" value="1"/>
</dbReference>
<dbReference type="KEGG" id="btab:109032443"/>
<organism evidence="2 3">
    <name type="scientific">Bemisia tabaci</name>
    <name type="common">Sweetpotato whitefly</name>
    <name type="synonym">Aleurodes tabaci</name>
    <dbReference type="NCBI Taxonomy" id="7038"/>
    <lineage>
        <taxon>Eukaryota</taxon>
        <taxon>Metazoa</taxon>
        <taxon>Ecdysozoa</taxon>
        <taxon>Arthropoda</taxon>
        <taxon>Hexapoda</taxon>
        <taxon>Insecta</taxon>
        <taxon>Pterygota</taxon>
        <taxon>Neoptera</taxon>
        <taxon>Paraneoptera</taxon>
        <taxon>Hemiptera</taxon>
        <taxon>Sternorrhyncha</taxon>
        <taxon>Aleyrodoidea</taxon>
        <taxon>Aleyrodidae</taxon>
        <taxon>Aleyrodinae</taxon>
        <taxon>Bemisia</taxon>
    </lineage>
</organism>
<dbReference type="InterPro" id="IPR011990">
    <property type="entry name" value="TPR-like_helical_dom_sf"/>
</dbReference>
<dbReference type="SUPFAM" id="SSF48452">
    <property type="entry name" value="TPR-like"/>
    <property type="match status" value="1"/>
</dbReference>
<feature type="region of interest" description="Disordered" evidence="1">
    <location>
        <begin position="1"/>
        <end position="22"/>
    </location>
</feature>
<dbReference type="SMART" id="SM00028">
    <property type="entry name" value="TPR"/>
    <property type="match status" value="3"/>
</dbReference>
<dbReference type="GO" id="GO:0005794">
    <property type="term" value="C:Golgi apparatus"/>
    <property type="evidence" value="ECO:0007669"/>
    <property type="project" value="TreeGrafter"/>
</dbReference>
<feature type="region of interest" description="Disordered" evidence="1">
    <location>
        <begin position="134"/>
        <end position="156"/>
    </location>
</feature>
<dbReference type="EMBL" id="OU963863">
    <property type="protein sequence ID" value="CAH0384588.1"/>
    <property type="molecule type" value="Genomic_DNA"/>
</dbReference>
<gene>
    <name evidence="2" type="ORF">BEMITA_LOCUS3898</name>
</gene>
<dbReference type="AlphaFoldDB" id="A0A9P0A5A3"/>
<dbReference type="Gene3D" id="1.25.40.10">
    <property type="entry name" value="Tetratricopeptide repeat domain"/>
    <property type="match status" value="1"/>
</dbReference>
<feature type="region of interest" description="Disordered" evidence="1">
    <location>
        <begin position="49"/>
        <end position="75"/>
    </location>
</feature>
<evidence type="ECO:0000313" key="3">
    <source>
        <dbReference type="Proteomes" id="UP001152759"/>
    </source>
</evidence>
<dbReference type="PANTHER" id="PTHR21581:SF6">
    <property type="entry name" value="TRAFFICKING PROTEIN PARTICLE COMPLEX SUBUNIT 12"/>
    <property type="match status" value="1"/>
</dbReference>
<reference evidence="2" key="1">
    <citation type="submission" date="2021-12" db="EMBL/GenBank/DDBJ databases">
        <authorList>
            <person name="King R."/>
        </authorList>
    </citation>
    <scope>NUCLEOTIDE SEQUENCE</scope>
</reference>
<dbReference type="InterPro" id="IPR019734">
    <property type="entry name" value="TPR_rpt"/>
</dbReference>
<keyword evidence="3" id="KW-1185">Reference proteome</keyword>
<evidence type="ECO:0000313" key="2">
    <source>
        <dbReference type="EMBL" id="CAH0384588.1"/>
    </source>
</evidence>
<evidence type="ECO:0008006" key="4">
    <source>
        <dbReference type="Google" id="ProtNLM"/>
    </source>
</evidence>
<sequence length="654" mass="73047">MSNRKSTEDRTGKGAAPSLNQYFENDPVPVYSNIFDQLSNNASAMMSSVIDSSSQNMNREPVVTPDLSTLKLDDQSSLKSKPSEVIASSALNLQKDKSKEEPVICRIFSSSSSDSATSESKNFATGTAFFDMLSSDSPPTPQFEEELPSPAGRESANNPRLMLSTSDFMHPDGSFLGSTSKMSAPFCETDGISDELFITSGSHSTPGGTGEADRRRDAWIPSNRTRLALITAATSPSGIHSSDRDLLTMPGVVLEEDLVDNVGHVVNLCLGENEAMQRKVLTVNDVTQDERGLRELIQAECYKAAINLTGRLLTIYGQGIRGSSHPSKLHTVHSTQLWFTRFTLLVKLQQFSLAWDEAEPWRDLDQPDLYFQFYPELYGGRIGSMVPFSMRLLLAELPQYVKKPEIAMERLHSILAIVRKMLSNLRSNRSEDGSQLELSQNDRMESKKFWAARETRILHSITNCALYQREYSLAIQIVEQLLLKPRFEPSLLVKRSLYSALGRIYLQLGDLAGAEKYFSYSKKIKEIYQKDNPNHQDIRELVDYGLLALANNSLQAAYEHFRKVSIIDPSNIMVLNNIAVCLLNMGRLKEAYKLLEDTVNSNPVLGLNEKVLLNICTLYDLECLNTSKFNLLKLISKYKGDSVNISCLNLGPNI</sequence>
<accession>A0A9P0A5A3</accession>
<dbReference type="PANTHER" id="PTHR21581">
    <property type="entry name" value="D-ALANYL-D-ALANINE CARBOXYPEPTIDASE"/>
    <property type="match status" value="1"/>
</dbReference>